<keyword evidence="2" id="KW-1185">Reference proteome</keyword>
<protein>
    <submittedName>
        <fullName evidence="1">Uncharacterized protein</fullName>
    </submittedName>
</protein>
<dbReference type="EMBL" id="JARKIF010000006">
    <property type="protein sequence ID" value="KAJ7637140.1"/>
    <property type="molecule type" value="Genomic_DNA"/>
</dbReference>
<name>A0AAD7FQK4_9AGAR</name>
<evidence type="ECO:0000313" key="2">
    <source>
        <dbReference type="Proteomes" id="UP001221142"/>
    </source>
</evidence>
<dbReference type="Proteomes" id="UP001221142">
    <property type="component" value="Unassembled WGS sequence"/>
</dbReference>
<organism evidence="1 2">
    <name type="scientific">Roridomyces roridus</name>
    <dbReference type="NCBI Taxonomy" id="1738132"/>
    <lineage>
        <taxon>Eukaryota</taxon>
        <taxon>Fungi</taxon>
        <taxon>Dikarya</taxon>
        <taxon>Basidiomycota</taxon>
        <taxon>Agaricomycotina</taxon>
        <taxon>Agaricomycetes</taxon>
        <taxon>Agaricomycetidae</taxon>
        <taxon>Agaricales</taxon>
        <taxon>Marasmiineae</taxon>
        <taxon>Mycenaceae</taxon>
        <taxon>Roridomyces</taxon>
    </lineage>
</organism>
<accession>A0AAD7FQK4</accession>
<comment type="caution">
    <text evidence="1">The sequence shown here is derived from an EMBL/GenBank/DDBJ whole genome shotgun (WGS) entry which is preliminary data.</text>
</comment>
<evidence type="ECO:0000313" key="1">
    <source>
        <dbReference type="EMBL" id="KAJ7637140.1"/>
    </source>
</evidence>
<proteinExistence type="predicted"/>
<gene>
    <name evidence="1" type="ORF">FB45DRAFT_457163</name>
</gene>
<sequence length="238" mass="26980">MLRISGRSLSRSMHPSLLRPAVTGRMPLNLQRRPFSERSMLSRPDSQSPKDKPGNTAWIILLSLLAVTGYKTYDAHVFKSQSMDLHRTQQRFIEILAIRYNVVYGLFRIQYIDRDLDAKAELGACSGALAYFQKLWPYSLLEMGSPMEEFYQTVFHVLAEFVAEEKGEEDHLRQELHTVLRKAADEIHEVLAEYKGEDPHSTALEVVSICGIGLIGAMKIWAQLEQARLGQVGTEISS</sequence>
<dbReference type="AlphaFoldDB" id="A0AAD7FQK4"/>
<reference evidence="1" key="1">
    <citation type="submission" date="2023-03" db="EMBL/GenBank/DDBJ databases">
        <title>Massive genome expansion in bonnet fungi (Mycena s.s.) driven by repeated elements and novel gene families across ecological guilds.</title>
        <authorList>
            <consortium name="Lawrence Berkeley National Laboratory"/>
            <person name="Harder C.B."/>
            <person name="Miyauchi S."/>
            <person name="Viragh M."/>
            <person name="Kuo A."/>
            <person name="Thoen E."/>
            <person name="Andreopoulos B."/>
            <person name="Lu D."/>
            <person name="Skrede I."/>
            <person name="Drula E."/>
            <person name="Henrissat B."/>
            <person name="Morin E."/>
            <person name="Kohler A."/>
            <person name="Barry K."/>
            <person name="LaButti K."/>
            <person name="Morin E."/>
            <person name="Salamov A."/>
            <person name="Lipzen A."/>
            <person name="Mereny Z."/>
            <person name="Hegedus B."/>
            <person name="Baldrian P."/>
            <person name="Stursova M."/>
            <person name="Weitz H."/>
            <person name="Taylor A."/>
            <person name="Grigoriev I.V."/>
            <person name="Nagy L.G."/>
            <person name="Martin F."/>
            <person name="Kauserud H."/>
        </authorList>
    </citation>
    <scope>NUCLEOTIDE SEQUENCE</scope>
    <source>
        <strain evidence="1">9284</strain>
    </source>
</reference>